<keyword evidence="1" id="KW-0472">Membrane</keyword>
<dbReference type="OrthoDB" id="15595at2759"/>
<dbReference type="InterPro" id="IPR018852">
    <property type="entry name" value="DUF2456"/>
</dbReference>
<sequence length="313" mass="35491">MPGRRPRRPTVVREPSALRRPVEHECIEGVSRPISFRNPLGLPAPLTWKQKLYVMGPQMIGAACIDGAANFGVACAMYRTIKPTDTITMWDIRHNTIAGDCAVTVFIQGILTFVISSGMVHVDMRTGKIAAFPYPWPDTQFAVVAGPDPDPSTQSWRQRLWWTFHQRHGLGRGLHFFSGSHVNDVFDLRLGWKERAVRLFWSVWKGSVLSALYFLVLWPITIAIIAPIWGGKNMAHTWVPEAIKLVFGFVLGFLQTPICAMIALGSEDSVRDHRREVHDRNVREMEEAPPAMNTEMERVARPKSVHLRHDAYY</sequence>
<comment type="caution">
    <text evidence="2">The sequence shown here is derived from an EMBL/GenBank/DDBJ whole genome shotgun (WGS) entry which is preliminary data.</text>
</comment>
<name>A0A9P6VUQ4_RHOMI</name>
<reference evidence="2 3" key="1">
    <citation type="submission" date="2020-11" db="EMBL/GenBank/DDBJ databases">
        <title>Kefir isolates.</title>
        <authorList>
            <person name="Marcisauskas S."/>
            <person name="Kim Y."/>
            <person name="Blasche S."/>
        </authorList>
    </citation>
    <scope>NUCLEOTIDE SEQUENCE [LARGE SCALE GENOMIC DNA]</scope>
    <source>
        <strain evidence="2 3">KR</strain>
    </source>
</reference>
<feature type="transmembrane region" description="Helical" evidence="1">
    <location>
        <begin position="208"/>
        <end position="230"/>
    </location>
</feature>
<gene>
    <name evidence="2" type="ORF">C6P46_000338</name>
</gene>
<dbReference type="Proteomes" id="UP000777482">
    <property type="component" value="Unassembled WGS sequence"/>
</dbReference>
<evidence type="ECO:0000256" key="1">
    <source>
        <dbReference type="SAM" id="Phobius"/>
    </source>
</evidence>
<keyword evidence="1" id="KW-1133">Transmembrane helix</keyword>
<protein>
    <submittedName>
        <fullName evidence="2">Uncharacterized protein</fullName>
    </submittedName>
</protein>
<proteinExistence type="predicted"/>
<evidence type="ECO:0000313" key="2">
    <source>
        <dbReference type="EMBL" id="KAG0656270.1"/>
    </source>
</evidence>
<dbReference type="PANTHER" id="PTHR28297:SF1">
    <property type="entry name" value="FUNGAL PROTEIN"/>
    <property type="match status" value="1"/>
</dbReference>
<organism evidence="2 3">
    <name type="scientific">Rhodotorula mucilaginosa</name>
    <name type="common">Yeast</name>
    <name type="synonym">Rhodotorula rubra</name>
    <dbReference type="NCBI Taxonomy" id="5537"/>
    <lineage>
        <taxon>Eukaryota</taxon>
        <taxon>Fungi</taxon>
        <taxon>Dikarya</taxon>
        <taxon>Basidiomycota</taxon>
        <taxon>Pucciniomycotina</taxon>
        <taxon>Microbotryomycetes</taxon>
        <taxon>Sporidiobolales</taxon>
        <taxon>Sporidiobolaceae</taxon>
        <taxon>Rhodotorula</taxon>
    </lineage>
</organism>
<dbReference type="EMBL" id="PUHQ01000100">
    <property type="protein sequence ID" value="KAG0656270.1"/>
    <property type="molecule type" value="Genomic_DNA"/>
</dbReference>
<dbReference type="AlphaFoldDB" id="A0A9P6VUQ4"/>
<keyword evidence="3" id="KW-1185">Reference proteome</keyword>
<accession>A0A9P6VUQ4</accession>
<dbReference type="Pfam" id="PF10445">
    <property type="entry name" value="DUF2456"/>
    <property type="match status" value="1"/>
</dbReference>
<evidence type="ECO:0000313" key="3">
    <source>
        <dbReference type="Proteomes" id="UP000777482"/>
    </source>
</evidence>
<feature type="transmembrane region" description="Helical" evidence="1">
    <location>
        <begin position="242"/>
        <end position="265"/>
    </location>
</feature>
<keyword evidence="1" id="KW-0812">Transmembrane</keyword>
<dbReference type="PANTHER" id="PTHR28297">
    <property type="entry name" value="FUNGAL PROTEIN"/>
    <property type="match status" value="1"/>
</dbReference>